<protein>
    <submittedName>
        <fullName evidence="2">Uncharacterized protein</fullName>
    </submittedName>
</protein>
<dbReference type="Proteomes" id="UP000241818">
    <property type="component" value="Unassembled WGS sequence"/>
</dbReference>
<reference evidence="2 3" key="1">
    <citation type="journal article" date="2018" name="New Phytol.">
        <title>Comparative genomics and transcriptomics depict ericoid mycorrhizal fungi as versatile saprotrophs and plant mutualists.</title>
        <authorList>
            <person name="Martino E."/>
            <person name="Morin E."/>
            <person name="Grelet G.A."/>
            <person name="Kuo A."/>
            <person name="Kohler A."/>
            <person name="Daghino S."/>
            <person name="Barry K.W."/>
            <person name="Cichocki N."/>
            <person name="Clum A."/>
            <person name="Dockter R.B."/>
            <person name="Hainaut M."/>
            <person name="Kuo R.C."/>
            <person name="LaButti K."/>
            <person name="Lindahl B.D."/>
            <person name="Lindquist E.A."/>
            <person name="Lipzen A."/>
            <person name="Khouja H.R."/>
            <person name="Magnuson J."/>
            <person name="Murat C."/>
            <person name="Ohm R.A."/>
            <person name="Singer S.W."/>
            <person name="Spatafora J.W."/>
            <person name="Wang M."/>
            <person name="Veneault-Fourrey C."/>
            <person name="Henrissat B."/>
            <person name="Grigoriev I.V."/>
            <person name="Martin F.M."/>
            <person name="Perotto S."/>
        </authorList>
    </citation>
    <scope>NUCLEOTIDE SEQUENCE [LARGE SCALE GENOMIC DNA]</scope>
    <source>
        <strain evidence="2 3">ATCC 22711</strain>
    </source>
</reference>
<feature type="compositionally biased region" description="Polar residues" evidence="1">
    <location>
        <begin position="13"/>
        <end position="22"/>
    </location>
</feature>
<organism evidence="2 3">
    <name type="scientific">Amorphotheca resinae ATCC 22711</name>
    <dbReference type="NCBI Taxonomy" id="857342"/>
    <lineage>
        <taxon>Eukaryota</taxon>
        <taxon>Fungi</taxon>
        <taxon>Dikarya</taxon>
        <taxon>Ascomycota</taxon>
        <taxon>Pezizomycotina</taxon>
        <taxon>Leotiomycetes</taxon>
        <taxon>Helotiales</taxon>
        <taxon>Amorphothecaceae</taxon>
        <taxon>Amorphotheca</taxon>
    </lineage>
</organism>
<feature type="compositionally biased region" description="Basic and acidic residues" evidence="1">
    <location>
        <begin position="35"/>
        <end position="53"/>
    </location>
</feature>
<dbReference type="OrthoDB" id="3557166at2759"/>
<gene>
    <name evidence="2" type="ORF">M430DRAFT_14940</name>
</gene>
<feature type="compositionally biased region" description="Basic and acidic residues" evidence="1">
    <location>
        <begin position="312"/>
        <end position="324"/>
    </location>
</feature>
<name>A0A2T3BE84_AMORE</name>
<dbReference type="GeneID" id="36571231"/>
<dbReference type="EMBL" id="KZ679006">
    <property type="protein sequence ID" value="PSS27682.1"/>
    <property type="molecule type" value="Genomic_DNA"/>
</dbReference>
<proteinExistence type="predicted"/>
<dbReference type="InParanoid" id="A0A2T3BE84"/>
<feature type="region of interest" description="Disordered" evidence="1">
    <location>
        <begin position="1"/>
        <end position="83"/>
    </location>
</feature>
<keyword evidence="3" id="KW-1185">Reference proteome</keyword>
<dbReference type="RefSeq" id="XP_024725207.1">
    <property type="nucleotide sequence ID" value="XM_024863150.1"/>
</dbReference>
<accession>A0A2T3BE84</accession>
<feature type="region of interest" description="Disordered" evidence="1">
    <location>
        <begin position="298"/>
        <end position="334"/>
    </location>
</feature>
<dbReference type="AlphaFoldDB" id="A0A2T3BE84"/>
<evidence type="ECO:0000313" key="3">
    <source>
        <dbReference type="Proteomes" id="UP000241818"/>
    </source>
</evidence>
<sequence length="417" mass="46676">MDYTASPQLPCDTGSTEPMASTSRKRSRSPSAELPNEKKLRDKSPELDSRRDLLVTPKQSQWEPIIQPATPPQRGHPRAKLREEQYQQQLADTLTPSLLNHQRSLPFTPAAETSRESPLSPLPKVPVLPSLNGMNLEHILQGDTISLGSEQKKEIYRWMRKNNARMIGNHRTEFVQLLDTLGFTDPTLAPLVQKPLHTKLRHLIMRIGVELRKTGVIIVSKEQGKKEVVRFAKWTDSWLEDDWDGTIAKPAWTNQFMAPDSDDEAWLGGESAQPRIPAANLDSSPAGTKPLVIQEQEADNSDAHAGLAGQRRGSDAMRDLEESNNRGFPSSYRAMHGTPEPNYPVDMSQLPQYQDVPLAPVGRNTPHSAQLAFLNVVAAVDDYFHKEDNEEEGFEADDEDSDFALVDEDIAEDLEII</sequence>
<evidence type="ECO:0000256" key="1">
    <source>
        <dbReference type="SAM" id="MobiDB-lite"/>
    </source>
</evidence>
<evidence type="ECO:0000313" key="2">
    <source>
        <dbReference type="EMBL" id="PSS27682.1"/>
    </source>
</evidence>